<dbReference type="Gramene" id="TraesJAG1B03G00362470.1">
    <property type="protein sequence ID" value="TraesJAG1B03G00362470.1.CDS1"/>
    <property type="gene ID" value="TraesJAG1B03G00362470"/>
</dbReference>
<dbReference type="Gramene" id="TraesROB_scaffold_082878_01G000200.1">
    <property type="protein sequence ID" value="TraesROB_scaffold_082878_01G000200.1"/>
    <property type="gene ID" value="TraesROB_scaffold_082878_01G000200"/>
</dbReference>
<dbReference type="Proteomes" id="UP000019116">
    <property type="component" value="Chromosome 1B"/>
</dbReference>
<evidence type="ECO:0000256" key="2">
    <source>
        <dbReference type="ARBA" id="ARBA00022702"/>
    </source>
</evidence>
<evidence type="ECO:0000256" key="3">
    <source>
        <dbReference type="ARBA" id="ARBA00022729"/>
    </source>
</evidence>
<dbReference type="Gramene" id="TraesLDM1B03G00363640.1">
    <property type="protein sequence ID" value="TraesLDM1B03G00363640.1.CDS1"/>
    <property type="gene ID" value="TraesLDM1B03G00363640"/>
</dbReference>
<name>A0A3B5Z3V7_WHEAT</name>
<dbReference type="GeneID" id="123142129"/>
<keyword evidence="7" id="KW-1185">Reference proteome</keyword>
<dbReference type="Gramene" id="TraesWEE_scaffold_002867_01G000100.1">
    <property type="protein sequence ID" value="TraesWEE_scaffold_002867_01G000100.1"/>
    <property type="gene ID" value="TraesWEE_scaffold_002867_01G000100"/>
</dbReference>
<dbReference type="Gramene" id="TraesSTA1B03G00362100.1">
    <property type="protein sequence ID" value="TraesSTA1B03G00362100.1.CDS1"/>
    <property type="gene ID" value="TraesSTA1B03G00362100"/>
</dbReference>
<dbReference type="PANTHER" id="PTHR33136">
    <property type="entry name" value="RAPID ALKALINIZATION FACTOR-LIKE"/>
    <property type="match status" value="1"/>
</dbReference>
<keyword evidence="2" id="KW-0372">Hormone</keyword>
<protein>
    <submittedName>
        <fullName evidence="6">Uncharacterized protein</fullName>
    </submittedName>
</protein>
<dbReference type="OMA" id="RCPFTIM"/>
<feature type="signal peptide" evidence="5">
    <location>
        <begin position="1"/>
        <end position="27"/>
    </location>
</feature>
<dbReference type="Gramene" id="TraesSYM1B03G00369560.1">
    <property type="protein sequence ID" value="TraesSYM1B03G00369560.1.CDS1"/>
    <property type="gene ID" value="TraesSYM1B03G00369560"/>
</dbReference>
<dbReference type="Gramene" id="TraesMAC1B03G00364080.1">
    <property type="protein sequence ID" value="TraesMAC1B03G00364080.1.CDS1"/>
    <property type="gene ID" value="TraesMAC1B03G00364080"/>
</dbReference>
<dbReference type="AlphaFoldDB" id="A0A3B5Z3V7"/>
<dbReference type="GO" id="GO:0005179">
    <property type="term" value="F:hormone activity"/>
    <property type="evidence" value="ECO:0007669"/>
    <property type="project" value="UniProtKB-KW"/>
</dbReference>
<gene>
    <name evidence="6" type="primary">LOC123142129</name>
</gene>
<dbReference type="PANTHER" id="PTHR33136:SF114">
    <property type="entry name" value="OS01G0357900 PROTEIN"/>
    <property type="match status" value="1"/>
</dbReference>
<dbReference type="GO" id="GO:0019722">
    <property type="term" value="P:calcium-mediated signaling"/>
    <property type="evidence" value="ECO:0000318"/>
    <property type="project" value="GO_Central"/>
</dbReference>
<evidence type="ECO:0000313" key="6">
    <source>
        <dbReference type="EnsemblPlants" id="TraesCS1B02G371600.1.cds1"/>
    </source>
</evidence>
<dbReference type="Gramene" id="TraesNOR1B03G00366980.1">
    <property type="protein sequence ID" value="TraesNOR1B03G00366980.1.CDS1"/>
    <property type="gene ID" value="TraesNOR1B03G00366980"/>
</dbReference>
<dbReference type="Gramene" id="TraesCS1B02G371600.1">
    <property type="protein sequence ID" value="TraesCS1B02G371600.1.cds1"/>
    <property type="gene ID" value="TraesCS1B02G371600"/>
</dbReference>
<reference evidence="6" key="2">
    <citation type="submission" date="2018-10" db="UniProtKB">
        <authorList>
            <consortium name="EnsemblPlants"/>
        </authorList>
    </citation>
    <scope>IDENTIFICATION</scope>
</reference>
<dbReference type="Gramene" id="TraesLAC1B03G00366280.1">
    <property type="protein sequence ID" value="TraesLAC1B03G00366280.1.CDS1"/>
    <property type="gene ID" value="TraesLAC1B03G00366280"/>
</dbReference>
<dbReference type="OrthoDB" id="1613518at2759"/>
<dbReference type="RefSeq" id="XP_044417080.1">
    <property type="nucleotide sequence ID" value="XM_044561145.1"/>
</dbReference>
<keyword evidence="4" id="KW-1015">Disulfide bond</keyword>
<evidence type="ECO:0000256" key="1">
    <source>
        <dbReference type="ARBA" id="ARBA00009178"/>
    </source>
</evidence>
<dbReference type="Gramene" id="TraesARI1B03G00367270.1">
    <property type="protein sequence ID" value="TraesARI1B03G00367270.1.CDS1"/>
    <property type="gene ID" value="TraesARI1B03G00367270"/>
</dbReference>
<comment type="similarity">
    <text evidence="1">Belongs to the plant rapid alkalinization factor (RALF) family.</text>
</comment>
<evidence type="ECO:0000256" key="5">
    <source>
        <dbReference type="SAM" id="SignalP"/>
    </source>
</evidence>
<feature type="chain" id="PRO_5043170339" evidence="5">
    <location>
        <begin position="28"/>
        <end position="114"/>
    </location>
</feature>
<dbReference type="EnsemblPlants" id="TraesCS1B02G371600.1">
    <property type="protein sequence ID" value="TraesCS1B02G371600.1.cds1"/>
    <property type="gene ID" value="TraesCS1B02G371600"/>
</dbReference>
<evidence type="ECO:0000256" key="4">
    <source>
        <dbReference type="ARBA" id="ARBA00023157"/>
    </source>
</evidence>
<keyword evidence="3 5" id="KW-0732">Signal</keyword>
<sequence>MATKAPAVAALLLLAAAALLLARGAEAGAGEVPLSWELGVEDVADDGFGFAGAGGDEAVARRVLQSGNGYISYGALRRDNVPCSLRGTSYYNCRPGGQANPYSRGCSAITRCRG</sequence>
<dbReference type="STRING" id="4565.A0A3B5Z3V7"/>
<dbReference type="SMR" id="A0A3B5Z3V7"/>
<organism evidence="6">
    <name type="scientific">Triticum aestivum</name>
    <name type="common">Wheat</name>
    <dbReference type="NCBI Taxonomy" id="4565"/>
    <lineage>
        <taxon>Eukaryota</taxon>
        <taxon>Viridiplantae</taxon>
        <taxon>Streptophyta</taxon>
        <taxon>Embryophyta</taxon>
        <taxon>Tracheophyta</taxon>
        <taxon>Spermatophyta</taxon>
        <taxon>Magnoliopsida</taxon>
        <taxon>Liliopsida</taxon>
        <taxon>Poales</taxon>
        <taxon>Poaceae</taxon>
        <taxon>BOP clade</taxon>
        <taxon>Pooideae</taxon>
        <taxon>Triticodae</taxon>
        <taxon>Triticeae</taxon>
        <taxon>Triticinae</taxon>
        <taxon>Triticum</taxon>
    </lineage>
</organism>
<dbReference type="Gramene" id="TraesCAD_scaffold_019241_01G000400.1">
    <property type="protein sequence ID" value="TraesCAD_scaffold_019241_01G000400.1"/>
    <property type="gene ID" value="TraesCAD_scaffold_019241_01G000400"/>
</dbReference>
<accession>A0A3B5Z3V7</accession>
<reference evidence="6" key="1">
    <citation type="submission" date="2018-08" db="EMBL/GenBank/DDBJ databases">
        <authorList>
            <person name="Rossello M."/>
        </authorList>
    </citation>
    <scope>NUCLEOTIDE SEQUENCE [LARGE SCALE GENOMIC DNA]</scope>
    <source>
        <strain evidence="6">cv. Chinese Spring</strain>
    </source>
</reference>
<dbReference type="Gramene" id="TraesPARA_EIv1.0_0200630.1">
    <property type="protein sequence ID" value="TraesPARA_EIv1.0_0200630.1.CDS1"/>
    <property type="gene ID" value="TraesPARA_EIv1.0_0200630"/>
</dbReference>
<proteinExistence type="inferred from homology"/>
<dbReference type="InterPro" id="IPR008801">
    <property type="entry name" value="RALF"/>
</dbReference>
<dbReference type="Gramene" id="TraesCLE_scaffold_015410_01G000200.1">
    <property type="protein sequence ID" value="TraesCLE_scaffold_015410_01G000200.1"/>
    <property type="gene ID" value="TraesCLE_scaffold_015410_01G000200"/>
</dbReference>
<evidence type="ECO:0000313" key="7">
    <source>
        <dbReference type="Proteomes" id="UP000019116"/>
    </source>
</evidence>
<dbReference type="Pfam" id="PF05498">
    <property type="entry name" value="RALF"/>
    <property type="match status" value="1"/>
</dbReference>
<dbReference type="Gramene" id="TraesCS1B03G1013800.1">
    <property type="protein sequence ID" value="TraesCS1B03G1013800.1.CDS1"/>
    <property type="gene ID" value="TraesCS1B03G1013800"/>
</dbReference>
<dbReference type="Gramene" id="TraesJUL1B03G00363770.1">
    <property type="protein sequence ID" value="TraesJUL1B03G00363770.1.CDS1"/>
    <property type="gene ID" value="TraesJUL1B03G00363770"/>
</dbReference>